<proteinExistence type="predicted"/>
<dbReference type="Proteomes" id="UP000177369">
    <property type="component" value="Unassembled WGS sequence"/>
</dbReference>
<dbReference type="Pfam" id="PF11950">
    <property type="entry name" value="DUF3467"/>
    <property type="match status" value="1"/>
</dbReference>
<evidence type="ECO:0000313" key="2">
    <source>
        <dbReference type="Proteomes" id="UP000177369"/>
    </source>
</evidence>
<gene>
    <name evidence="1" type="ORF">A3D04_03755</name>
</gene>
<organism evidence="1 2">
    <name type="scientific">Candidatus Curtissbacteria bacterium RIFCSPHIGHO2_02_FULL_40_16b</name>
    <dbReference type="NCBI Taxonomy" id="1797714"/>
    <lineage>
        <taxon>Bacteria</taxon>
        <taxon>Candidatus Curtissiibacteriota</taxon>
    </lineage>
</organism>
<protein>
    <recommendedName>
        <fullName evidence="3">DUF3467 domain-containing protein</fullName>
    </recommendedName>
</protein>
<accession>A0A1F5GAK5</accession>
<reference evidence="1 2" key="1">
    <citation type="journal article" date="2016" name="Nat. Commun.">
        <title>Thousands of microbial genomes shed light on interconnected biogeochemical processes in an aquifer system.</title>
        <authorList>
            <person name="Anantharaman K."/>
            <person name="Brown C.T."/>
            <person name="Hug L.A."/>
            <person name="Sharon I."/>
            <person name="Castelle C.J."/>
            <person name="Probst A.J."/>
            <person name="Thomas B.C."/>
            <person name="Singh A."/>
            <person name="Wilkins M.J."/>
            <person name="Karaoz U."/>
            <person name="Brodie E.L."/>
            <person name="Williams K.H."/>
            <person name="Hubbard S.S."/>
            <person name="Banfield J.F."/>
        </authorList>
    </citation>
    <scope>NUCLEOTIDE SEQUENCE [LARGE SCALE GENOMIC DNA]</scope>
</reference>
<evidence type="ECO:0008006" key="3">
    <source>
        <dbReference type="Google" id="ProtNLM"/>
    </source>
</evidence>
<sequence length="88" mass="9598">MVKNDKKEIAPSIEVNTRTIIGSVYSQLVSVTVSDLDVTIEFAYVNPRDKKGELVSRVTLPKVAGESLANLILKTIKEHTEKKGGKSA</sequence>
<name>A0A1F5GAK5_9BACT</name>
<dbReference type="InterPro" id="IPR021857">
    <property type="entry name" value="DUF3467"/>
</dbReference>
<comment type="caution">
    <text evidence="1">The sequence shown here is derived from an EMBL/GenBank/DDBJ whole genome shotgun (WGS) entry which is preliminary data.</text>
</comment>
<dbReference type="STRING" id="1797714.A3D04_03755"/>
<dbReference type="EMBL" id="MFBD01000017">
    <property type="protein sequence ID" value="OGD88888.1"/>
    <property type="molecule type" value="Genomic_DNA"/>
</dbReference>
<dbReference type="AlphaFoldDB" id="A0A1F5GAK5"/>
<evidence type="ECO:0000313" key="1">
    <source>
        <dbReference type="EMBL" id="OGD88888.1"/>
    </source>
</evidence>